<name>A0A2U1J766_SMIAN</name>
<proteinExistence type="inferred from homology"/>
<evidence type="ECO:0000256" key="1">
    <source>
        <dbReference type="ARBA" id="ARBA00004294"/>
    </source>
</evidence>
<dbReference type="InterPro" id="IPR050931">
    <property type="entry name" value="Mito_Protein_Transport_Metaxin"/>
</dbReference>
<dbReference type="InterPro" id="IPR019564">
    <property type="entry name" value="Sam37/metaxin_N"/>
</dbReference>
<accession>A0A2U1J766</accession>
<dbReference type="AlphaFoldDB" id="A0A2U1J766"/>
<evidence type="ECO:0000259" key="8">
    <source>
        <dbReference type="Pfam" id="PF10568"/>
    </source>
</evidence>
<comment type="subcellular location">
    <subcellularLocation>
        <location evidence="1">Mitochondrion outer membrane</location>
    </subcellularLocation>
</comment>
<comment type="similarity">
    <text evidence="2">Belongs to the metaxin family.</text>
</comment>
<keyword evidence="3" id="KW-0813">Transport</keyword>
<feature type="domain" description="Metaxin glutathione S-transferase" evidence="9">
    <location>
        <begin position="189"/>
        <end position="239"/>
    </location>
</feature>
<dbReference type="Gene3D" id="1.20.1050.10">
    <property type="match status" value="1"/>
</dbReference>
<comment type="caution">
    <text evidence="10">The sequence shown here is derived from an EMBL/GenBank/DDBJ whole genome shotgun (WGS) entry which is preliminary data.</text>
</comment>
<feature type="domain" description="Mitochondrial outer membrane transport complex Sam37/metaxin N-terminal" evidence="8">
    <location>
        <begin position="47"/>
        <end position="163"/>
    </location>
</feature>
<dbReference type="Pfam" id="PF17171">
    <property type="entry name" value="GST_C_6"/>
    <property type="match status" value="1"/>
</dbReference>
<protein>
    <recommendedName>
        <fullName evidence="12">Metaxin glutathione S-transferase domain-containing protein</fullName>
    </recommendedName>
</protein>
<dbReference type="InterPro" id="IPR036282">
    <property type="entry name" value="Glutathione-S-Trfase_C_sf"/>
</dbReference>
<evidence type="ECO:0000313" key="11">
    <source>
        <dbReference type="Proteomes" id="UP000245591"/>
    </source>
</evidence>
<reference evidence="10 11" key="1">
    <citation type="journal article" date="2018" name="MBio">
        <title>Comparative Genomics Reveals the Core Gene Toolbox for the Fungus-Insect Symbiosis.</title>
        <authorList>
            <person name="Wang Y."/>
            <person name="Stata M."/>
            <person name="Wang W."/>
            <person name="Stajich J.E."/>
            <person name="White M.M."/>
            <person name="Moncalvo J.M."/>
        </authorList>
    </citation>
    <scope>NUCLEOTIDE SEQUENCE [LARGE SCALE GENOMIC DNA]</scope>
    <source>
        <strain evidence="10 11">AUS-126-30</strain>
    </source>
</reference>
<evidence type="ECO:0000256" key="3">
    <source>
        <dbReference type="ARBA" id="ARBA00022448"/>
    </source>
</evidence>
<dbReference type="EMBL" id="MBFU01000263">
    <property type="protein sequence ID" value="PWA00950.1"/>
    <property type="molecule type" value="Genomic_DNA"/>
</dbReference>
<dbReference type="GO" id="GO:0001401">
    <property type="term" value="C:SAM complex"/>
    <property type="evidence" value="ECO:0007669"/>
    <property type="project" value="InterPro"/>
</dbReference>
<dbReference type="Pfam" id="PF10568">
    <property type="entry name" value="Tom37"/>
    <property type="match status" value="1"/>
</dbReference>
<evidence type="ECO:0000259" key="9">
    <source>
        <dbReference type="Pfam" id="PF17171"/>
    </source>
</evidence>
<organism evidence="10 11">
    <name type="scientific">Smittium angustum</name>
    <dbReference type="NCBI Taxonomy" id="133377"/>
    <lineage>
        <taxon>Eukaryota</taxon>
        <taxon>Fungi</taxon>
        <taxon>Fungi incertae sedis</taxon>
        <taxon>Zoopagomycota</taxon>
        <taxon>Kickxellomycotina</taxon>
        <taxon>Harpellomycetes</taxon>
        <taxon>Harpellales</taxon>
        <taxon>Legeriomycetaceae</taxon>
        <taxon>Smittium</taxon>
    </lineage>
</organism>
<evidence type="ECO:0008006" key="12">
    <source>
        <dbReference type="Google" id="ProtNLM"/>
    </source>
</evidence>
<dbReference type="SUPFAM" id="SSF47616">
    <property type="entry name" value="GST C-terminal domain-like"/>
    <property type="match status" value="1"/>
</dbReference>
<evidence type="ECO:0000256" key="2">
    <source>
        <dbReference type="ARBA" id="ARBA00009170"/>
    </source>
</evidence>
<evidence type="ECO:0000256" key="4">
    <source>
        <dbReference type="ARBA" id="ARBA00022787"/>
    </source>
</evidence>
<dbReference type="GO" id="GO:0007005">
    <property type="term" value="P:mitochondrion organization"/>
    <property type="evidence" value="ECO:0007669"/>
    <property type="project" value="TreeGrafter"/>
</dbReference>
<dbReference type="GO" id="GO:0015031">
    <property type="term" value="P:protein transport"/>
    <property type="evidence" value="ECO:0007669"/>
    <property type="project" value="UniProtKB-KW"/>
</dbReference>
<keyword evidence="7" id="KW-0472">Membrane</keyword>
<evidence type="ECO:0000256" key="5">
    <source>
        <dbReference type="ARBA" id="ARBA00022927"/>
    </source>
</evidence>
<keyword evidence="11" id="KW-1185">Reference proteome</keyword>
<evidence type="ECO:0000256" key="7">
    <source>
        <dbReference type="ARBA" id="ARBA00023136"/>
    </source>
</evidence>
<dbReference type="PANTHER" id="PTHR12289:SF44">
    <property type="entry name" value="OUTER MEMBRANE PROTEIN (SAM35), PUTATIVE (AFU_ORTHOLOGUE AFUA_1G13180)-RELATED"/>
    <property type="match status" value="1"/>
</dbReference>
<dbReference type="Proteomes" id="UP000245591">
    <property type="component" value="Unassembled WGS sequence"/>
</dbReference>
<evidence type="ECO:0000256" key="6">
    <source>
        <dbReference type="ARBA" id="ARBA00023128"/>
    </source>
</evidence>
<dbReference type="PANTHER" id="PTHR12289">
    <property type="entry name" value="METAXIN RELATED"/>
    <property type="match status" value="1"/>
</dbReference>
<evidence type="ECO:0000313" key="10">
    <source>
        <dbReference type="EMBL" id="PWA00950.1"/>
    </source>
</evidence>
<dbReference type="InterPro" id="IPR033468">
    <property type="entry name" value="Metaxin_GST"/>
</dbReference>
<keyword evidence="6" id="KW-0496">Mitochondrion</keyword>
<gene>
    <name evidence="10" type="ORF">BB558_002970</name>
</gene>
<keyword evidence="4" id="KW-1000">Mitochondrion outer membrane</keyword>
<sequence length="261" mass="29956">MNMLKFLDRFPIYTFEPLYKPNEESRETLYVYGPGYKNEPASFDIQCLQLQALALFSGKNYYIKYSNKPEASPNGKLPFLINSQEVALDFDLATRDILEDNANKNTGDKEVATIESLESLVQNSLKPALNLILWADDSNYENYTLPKYTRDIQFPINLIIGRQLKAEKLNKIYSSNPSAYKNNELVDMAIECLKNLSVFIKNKEYFSGSNPGLLDAMIFSILHIIINYPGENALKNMLVDKESSCSVLLDYNKRVWDKYFS</sequence>
<keyword evidence="5" id="KW-0653">Protein transport</keyword>